<dbReference type="InterPro" id="IPR006311">
    <property type="entry name" value="TAT_signal"/>
</dbReference>
<dbReference type="OrthoDB" id="9780943at2"/>
<reference evidence="3 4" key="1">
    <citation type="submission" date="2016-11" db="EMBL/GenBank/DDBJ databases">
        <authorList>
            <person name="Jaros S."/>
            <person name="Januszkiewicz K."/>
            <person name="Wedrychowicz H."/>
        </authorList>
    </citation>
    <scope>NUCLEOTIDE SEQUENCE [LARGE SCALE GENOMIC DNA]</scope>
    <source>
        <strain evidence="3 4">CGMCC 1.10190</strain>
    </source>
</reference>
<dbReference type="CDD" id="cd07012">
    <property type="entry name" value="PBP2_Bug_TTT"/>
    <property type="match status" value="1"/>
</dbReference>
<dbReference type="PROSITE" id="PS51318">
    <property type="entry name" value="TAT"/>
    <property type="match status" value="1"/>
</dbReference>
<gene>
    <name evidence="3" type="ORF">SAMN04488135_12111</name>
</gene>
<evidence type="ECO:0000256" key="2">
    <source>
        <dbReference type="SAM" id="SignalP"/>
    </source>
</evidence>
<proteinExistence type="inferred from homology"/>
<dbReference type="InterPro" id="IPR042100">
    <property type="entry name" value="Bug_dom1"/>
</dbReference>
<feature type="chain" id="PRO_5009915580" evidence="2">
    <location>
        <begin position="35"/>
        <end position="337"/>
    </location>
</feature>
<keyword evidence="4" id="KW-1185">Reference proteome</keyword>
<dbReference type="AlphaFoldDB" id="A0A1M6A4A4"/>
<dbReference type="SUPFAM" id="SSF53850">
    <property type="entry name" value="Periplasmic binding protein-like II"/>
    <property type="match status" value="1"/>
</dbReference>
<dbReference type="Proteomes" id="UP000184226">
    <property type="component" value="Unassembled WGS sequence"/>
</dbReference>
<dbReference type="InterPro" id="IPR005064">
    <property type="entry name" value="BUG"/>
</dbReference>
<keyword evidence="2" id="KW-0732">Signal</keyword>
<accession>A0A1M6A4A4</accession>
<evidence type="ECO:0000313" key="4">
    <source>
        <dbReference type="Proteomes" id="UP000184226"/>
    </source>
</evidence>
<dbReference type="EMBL" id="FQXE01000021">
    <property type="protein sequence ID" value="SHI31308.1"/>
    <property type="molecule type" value="Genomic_DNA"/>
</dbReference>
<dbReference type="RefSeq" id="WP_073109391.1">
    <property type="nucleotide sequence ID" value="NZ_FQXE01000021.1"/>
</dbReference>
<dbReference type="Gene3D" id="3.40.190.10">
    <property type="entry name" value="Periplasmic binding protein-like II"/>
    <property type="match status" value="1"/>
</dbReference>
<feature type="signal peptide" evidence="2">
    <location>
        <begin position="1"/>
        <end position="34"/>
    </location>
</feature>
<name>A0A1M6A4A4_9BURK</name>
<organism evidence="3 4">
    <name type="scientific">Pollutimonas bauzanensis</name>
    <dbReference type="NCBI Taxonomy" id="658167"/>
    <lineage>
        <taxon>Bacteria</taxon>
        <taxon>Pseudomonadati</taxon>
        <taxon>Pseudomonadota</taxon>
        <taxon>Betaproteobacteria</taxon>
        <taxon>Burkholderiales</taxon>
        <taxon>Alcaligenaceae</taxon>
        <taxon>Pollutimonas</taxon>
    </lineage>
</organism>
<sequence>MKKTFLSSARRRQILLAWAAAASIFALAPATASAAADYPRQQITIVVPFPPGGPFDIIARALSTPLAAKLGQPVVVENRPGASGMIGATRVARAAPDGYTLLLGSSGTQALNPNVFSGVQYKSPDDFAPLAELARAPSILMVGKASPFKTVGDFIDYMSKNPGEINLGNAGAGSVSNQAAMTFLASVGGKVTAVSYKGTAPALVDLIGGQIDALFDTAVQALPHIKGDRVRALAVTSADRIASLPNVPTLNETCCKGAELLIWYGLLAPAKTPKDVIGILTRAVLEARSDPQFQAVMRAGEAIVPSPSEGAAEFAAKINRDVVLFEELARKAGVVKQ</sequence>
<dbReference type="PANTHER" id="PTHR42928">
    <property type="entry name" value="TRICARBOXYLATE-BINDING PROTEIN"/>
    <property type="match status" value="1"/>
</dbReference>
<dbReference type="Pfam" id="PF03401">
    <property type="entry name" value="TctC"/>
    <property type="match status" value="1"/>
</dbReference>
<evidence type="ECO:0000313" key="3">
    <source>
        <dbReference type="EMBL" id="SHI31308.1"/>
    </source>
</evidence>
<keyword evidence="3" id="KW-0675">Receptor</keyword>
<dbReference type="STRING" id="658167.SAMN04488135_12111"/>
<dbReference type="PANTHER" id="PTHR42928:SF5">
    <property type="entry name" value="BLR1237 PROTEIN"/>
    <property type="match status" value="1"/>
</dbReference>
<dbReference type="PIRSF" id="PIRSF017082">
    <property type="entry name" value="YflP"/>
    <property type="match status" value="1"/>
</dbReference>
<evidence type="ECO:0000256" key="1">
    <source>
        <dbReference type="ARBA" id="ARBA00006987"/>
    </source>
</evidence>
<protein>
    <submittedName>
        <fullName evidence="3">Tripartite-type tricarboxylate transporter, receptor component TctC</fullName>
    </submittedName>
</protein>
<comment type="similarity">
    <text evidence="1">Belongs to the UPF0065 (bug) family.</text>
</comment>
<dbReference type="Gene3D" id="3.40.190.150">
    <property type="entry name" value="Bordetella uptake gene, domain 1"/>
    <property type="match status" value="1"/>
</dbReference>